<dbReference type="OrthoDB" id="19329at2759"/>
<evidence type="ECO:0000313" key="4">
    <source>
        <dbReference type="Proteomes" id="UP000803844"/>
    </source>
</evidence>
<name>A0A9P5CLK9_CRYP1</name>
<evidence type="ECO:0000259" key="2">
    <source>
        <dbReference type="Pfam" id="PF12756"/>
    </source>
</evidence>
<feature type="non-terminal residue" evidence="3">
    <location>
        <position position="251"/>
    </location>
</feature>
<feature type="region of interest" description="Disordered" evidence="1">
    <location>
        <begin position="135"/>
        <end position="155"/>
    </location>
</feature>
<dbReference type="GO" id="GO:0030687">
    <property type="term" value="C:preribosome, large subunit precursor"/>
    <property type="evidence" value="ECO:0007669"/>
    <property type="project" value="TreeGrafter"/>
</dbReference>
<proteinExistence type="predicted"/>
<dbReference type="InterPro" id="IPR040025">
    <property type="entry name" value="Znf622/Rei1/Reh1"/>
</dbReference>
<dbReference type="RefSeq" id="XP_040774405.1">
    <property type="nucleotide sequence ID" value="XM_040915603.1"/>
</dbReference>
<dbReference type="SUPFAM" id="SSF57667">
    <property type="entry name" value="beta-beta-alpha zinc fingers"/>
    <property type="match status" value="1"/>
</dbReference>
<dbReference type="Proteomes" id="UP000803844">
    <property type="component" value="Unassembled WGS sequence"/>
</dbReference>
<accession>A0A9P5CLK9</accession>
<dbReference type="GO" id="GO:0042273">
    <property type="term" value="P:ribosomal large subunit biogenesis"/>
    <property type="evidence" value="ECO:0007669"/>
    <property type="project" value="TreeGrafter"/>
</dbReference>
<evidence type="ECO:0000313" key="3">
    <source>
        <dbReference type="EMBL" id="KAF3763444.1"/>
    </source>
</evidence>
<protein>
    <recommendedName>
        <fullName evidence="2">ZN622/Rei1/Reh1 zinc finger C2H2-type domain-containing protein</fullName>
    </recommendedName>
</protein>
<evidence type="ECO:0000256" key="1">
    <source>
        <dbReference type="SAM" id="MobiDB-lite"/>
    </source>
</evidence>
<dbReference type="AlphaFoldDB" id="A0A9P5CLK9"/>
<gene>
    <name evidence="3" type="ORF">M406DRAFT_221758</name>
</gene>
<dbReference type="GeneID" id="63832732"/>
<organism evidence="3 4">
    <name type="scientific">Cryphonectria parasitica (strain ATCC 38755 / EP155)</name>
    <dbReference type="NCBI Taxonomy" id="660469"/>
    <lineage>
        <taxon>Eukaryota</taxon>
        <taxon>Fungi</taxon>
        <taxon>Dikarya</taxon>
        <taxon>Ascomycota</taxon>
        <taxon>Pezizomycotina</taxon>
        <taxon>Sordariomycetes</taxon>
        <taxon>Sordariomycetidae</taxon>
        <taxon>Diaporthales</taxon>
        <taxon>Cryphonectriaceae</taxon>
        <taxon>Cryphonectria-Endothia species complex</taxon>
        <taxon>Cryphonectria</taxon>
    </lineage>
</organism>
<dbReference type="InterPro" id="IPR036236">
    <property type="entry name" value="Znf_C2H2_sf"/>
</dbReference>
<feature type="non-terminal residue" evidence="3">
    <location>
        <position position="1"/>
    </location>
</feature>
<dbReference type="PANTHER" id="PTHR13182">
    <property type="entry name" value="ZINC FINGER PROTEIN 622"/>
    <property type="match status" value="1"/>
</dbReference>
<reference evidence="3" key="1">
    <citation type="journal article" date="2020" name="Phytopathology">
        <title>Genome sequence of the chestnut blight fungus Cryphonectria parasitica EP155: A fundamental resource for an archetypical invasive plant pathogen.</title>
        <authorList>
            <person name="Crouch J.A."/>
            <person name="Dawe A."/>
            <person name="Aerts A."/>
            <person name="Barry K."/>
            <person name="Churchill A.C.L."/>
            <person name="Grimwood J."/>
            <person name="Hillman B."/>
            <person name="Milgroom M.G."/>
            <person name="Pangilinan J."/>
            <person name="Smith M."/>
            <person name="Salamov A."/>
            <person name="Schmutz J."/>
            <person name="Yadav J."/>
            <person name="Grigoriev I.V."/>
            <person name="Nuss D."/>
        </authorList>
    </citation>
    <scope>NUCLEOTIDE SEQUENCE</scope>
    <source>
        <strain evidence="3">EP155</strain>
    </source>
</reference>
<dbReference type="PANTHER" id="PTHR13182:SF8">
    <property type="entry name" value="CYTOPLASMIC 60S SUBUNIT BIOGENESIS FACTOR ZNF622"/>
    <property type="match status" value="1"/>
</dbReference>
<comment type="caution">
    <text evidence="3">The sequence shown here is derived from an EMBL/GenBank/DDBJ whole genome shotgun (WGS) entry which is preliminary data.</text>
</comment>
<dbReference type="Pfam" id="PF12756">
    <property type="entry name" value="zf-C2H2_2"/>
    <property type="match status" value="1"/>
</dbReference>
<sequence>FTPAQCLFCNILSTSFSTNLTHMHKKHGLFIPTNIDDGTKVLVVDVETIVRYMHLVVFGYQECLSCHTQRQSPHAVQQHMMGKGHCHVDLEGETSEFRDFYEDAEGMFGSGEDGDTSIDKGNLRLASGKVLVHRSAPAPKNTHHRPLSLGGSRRSGQRGIEYLLGDLAPESEAQPQPKSALTVALTKMSVRDRTALAHLTPAERRSTIIGQFKQQERLRTVERKYWSRMEGMGNQVLMKHFKPDVPGPKLG</sequence>
<keyword evidence="4" id="KW-1185">Reference proteome</keyword>
<dbReference type="InterPro" id="IPR041661">
    <property type="entry name" value="ZN622/Rei1/Reh1_Znf-C2H2"/>
</dbReference>
<feature type="domain" description="ZN622/Rei1/Reh1 zinc finger C2H2-type" evidence="2">
    <location>
        <begin position="5"/>
        <end position="102"/>
    </location>
</feature>
<dbReference type="EMBL" id="MU032349">
    <property type="protein sequence ID" value="KAF3763444.1"/>
    <property type="molecule type" value="Genomic_DNA"/>
</dbReference>